<dbReference type="SUPFAM" id="SSF57756">
    <property type="entry name" value="Retrovirus zinc finger-like domains"/>
    <property type="match status" value="1"/>
</dbReference>
<keyword evidence="1" id="KW-0479">Metal-binding</keyword>
<evidence type="ECO:0000256" key="2">
    <source>
        <dbReference type="SAM" id="MobiDB-lite"/>
    </source>
</evidence>
<accession>A0A2P4YT10</accession>
<keyword evidence="5" id="KW-1185">Reference proteome</keyword>
<dbReference type="OrthoDB" id="117025at2759"/>
<protein>
    <submittedName>
        <fullName evidence="4">Gag protein</fullName>
    </submittedName>
</protein>
<dbReference type="EMBL" id="NCKW01000233">
    <property type="protein sequence ID" value="POM80927.1"/>
    <property type="molecule type" value="Genomic_DNA"/>
</dbReference>
<evidence type="ECO:0000259" key="3">
    <source>
        <dbReference type="PROSITE" id="PS50158"/>
    </source>
</evidence>
<feature type="domain" description="CCHC-type" evidence="3">
    <location>
        <begin position="132"/>
        <end position="147"/>
    </location>
</feature>
<evidence type="ECO:0000313" key="5">
    <source>
        <dbReference type="Proteomes" id="UP000237271"/>
    </source>
</evidence>
<sequence>MASIFGIEAIRSLTAATPGKQVKRIEEFGMYERGLIVHVQGLQDHKAEIKPAQPKPLRVKVNHQIMDGLKVGPSRTRLFRVHANTMEEAIQIALQEGYSHRQVRTPTSVWQGRNAATGAVLELITAVQNSIRCYGCEKLGHMQRACPTGGQKKFPSKPKGSIGLWQKPRPRSQWD</sequence>
<dbReference type="AlphaFoldDB" id="A0A2P4YT10"/>
<feature type="region of interest" description="Disordered" evidence="2">
    <location>
        <begin position="146"/>
        <end position="175"/>
    </location>
</feature>
<evidence type="ECO:0000313" key="4">
    <source>
        <dbReference type="EMBL" id="POM80927.1"/>
    </source>
</evidence>
<gene>
    <name evidence="4" type="ORF">PHPALM_1172</name>
</gene>
<organism evidence="4 5">
    <name type="scientific">Phytophthora palmivora</name>
    <dbReference type="NCBI Taxonomy" id="4796"/>
    <lineage>
        <taxon>Eukaryota</taxon>
        <taxon>Sar</taxon>
        <taxon>Stramenopiles</taxon>
        <taxon>Oomycota</taxon>
        <taxon>Peronosporomycetes</taxon>
        <taxon>Peronosporales</taxon>
        <taxon>Peronosporaceae</taxon>
        <taxon>Phytophthora</taxon>
    </lineage>
</organism>
<dbReference type="GO" id="GO:0008270">
    <property type="term" value="F:zinc ion binding"/>
    <property type="evidence" value="ECO:0007669"/>
    <property type="project" value="UniProtKB-KW"/>
</dbReference>
<dbReference type="PROSITE" id="PS50158">
    <property type="entry name" value="ZF_CCHC"/>
    <property type="match status" value="1"/>
</dbReference>
<evidence type="ECO:0000256" key="1">
    <source>
        <dbReference type="PROSITE-ProRule" id="PRU00047"/>
    </source>
</evidence>
<dbReference type="Proteomes" id="UP000237271">
    <property type="component" value="Unassembled WGS sequence"/>
</dbReference>
<dbReference type="InterPro" id="IPR001878">
    <property type="entry name" value="Znf_CCHC"/>
</dbReference>
<keyword evidence="1" id="KW-0863">Zinc-finger</keyword>
<reference evidence="4 5" key="1">
    <citation type="journal article" date="2017" name="Genome Biol. Evol.">
        <title>Phytophthora megakarya and P. palmivora, closely related causal agents of cacao black pod rot, underwent increases in genome sizes and gene numbers by different mechanisms.</title>
        <authorList>
            <person name="Ali S.S."/>
            <person name="Shao J."/>
            <person name="Lary D.J."/>
            <person name="Kronmiller B."/>
            <person name="Shen D."/>
            <person name="Strem M.D."/>
            <person name="Amoako-Attah I."/>
            <person name="Akrofi A.Y."/>
            <person name="Begoude B.A."/>
            <person name="Ten Hoopen G.M."/>
            <person name="Coulibaly K."/>
            <person name="Kebe B.I."/>
            <person name="Melnick R.L."/>
            <person name="Guiltinan M.J."/>
            <person name="Tyler B.M."/>
            <person name="Meinhardt L.W."/>
            <person name="Bailey B.A."/>
        </authorList>
    </citation>
    <scope>NUCLEOTIDE SEQUENCE [LARGE SCALE GENOMIC DNA]</scope>
    <source>
        <strain evidence="5">sbr112.9</strain>
    </source>
</reference>
<comment type="caution">
    <text evidence="4">The sequence shown here is derived from an EMBL/GenBank/DDBJ whole genome shotgun (WGS) entry which is preliminary data.</text>
</comment>
<dbReference type="InterPro" id="IPR036875">
    <property type="entry name" value="Znf_CCHC_sf"/>
</dbReference>
<proteinExistence type="predicted"/>
<keyword evidence="1" id="KW-0862">Zinc</keyword>
<dbReference type="GO" id="GO:0003676">
    <property type="term" value="F:nucleic acid binding"/>
    <property type="evidence" value="ECO:0007669"/>
    <property type="project" value="InterPro"/>
</dbReference>
<dbReference type="Gene3D" id="4.10.60.10">
    <property type="entry name" value="Zinc finger, CCHC-type"/>
    <property type="match status" value="1"/>
</dbReference>
<name>A0A2P4YT10_9STRA</name>